<feature type="region of interest" description="Disordered" evidence="7">
    <location>
        <begin position="1"/>
        <end position="41"/>
    </location>
</feature>
<dbReference type="InterPro" id="IPR003362">
    <property type="entry name" value="Bact_transf"/>
</dbReference>
<dbReference type="OrthoDB" id="9808602at2"/>
<feature type="compositionally biased region" description="Basic and acidic residues" evidence="7">
    <location>
        <begin position="27"/>
        <end position="37"/>
    </location>
</feature>
<evidence type="ECO:0000256" key="6">
    <source>
        <dbReference type="ARBA" id="ARBA00023136"/>
    </source>
</evidence>
<evidence type="ECO:0000313" key="11">
    <source>
        <dbReference type="Proteomes" id="UP000217209"/>
    </source>
</evidence>
<name>A0A1Q2HWB7_9CORY</name>
<evidence type="ECO:0000256" key="5">
    <source>
        <dbReference type="ARBA" id="ARBA00022989"/>
    </source>
</evidence>
<dbReference type="RefSeq" id="WP_095659817.1">
    <property type="nucleotide sequence ID" value="NZ_CALTZW010000006.1"/>
</dbReference>
<comment type="similarity">
    <text evidence="2">Belongs to the bacterial sugar transferase family.</text>
</comment>
<proteinExistence type="inferred from homology"/>
<dbReference type="KEGG" id="cgv:CGLAU_05545"/>
<feature type="transmembrane region" description="Helical" evidence="8">
    <location>
        <begin position="342"/>
        <end position="363"/>
    </location>
</feature>
<feature type="transmembrane region" description="Helical" evidence="8">
    <location>
        <begin position="144"/>
        <end position="164"/>
    </location>
</feature>
<evidence type="ECO:0000259" key="9">
    <source>
        <dbReference type="Pfam" id="PF02397"/>
    </source>
</evidence>
<feature type="transmembrane region" description="Helical" evidence="8">
    <location>
        <begin position="61"/>
        <end position="84"/>
    </location>
</feature>
<sequence>MTSVHAHAKGGSSMENDETISGPQEVGPDRDGNEKEPIYGTSTTKIRRVAHRTVPKRNVRLTLYITQAVDLTALLVSWFAARLILGDYWPSWVVTPDATQTTRVSIISAVPFVALYVIALWINKSYRWHTRLDVHRSTRLVVRSCVYAASFLFAIGVMFHGYLLTITLPLASSLAVVFLLIGRGISAAVCRRVLERNPVKLLVVGTASGVSHVLGDDLEARFPLHEIAGVMISDGINAPLLREEKEVPVTTYSTVVDIADKVLDGDFDAVWLASLDDLRDRDIRRVMWLLEGTDVRVYVDPMIGGIEGHRVKHERVGTRTAIQLRKPKFNRVNGFVKRAMDIIGSAVILTLISPILLITAIAIKLDDGGPIFYKSTRVGLRGEPFQMWKFRSMRVDADQIREKLAKEQGQSAFLFKMKDDPRVTRVGKFIRKTSIDELPQFFNTFNGTMSIVGPRPALANEVDMYSPDMRMRLEVKPGITGLWQVNGRSDLSAEEAENLDLYYVDNWTIWMDFTIFFKTFSAVLLSRGAY</sequence>
<accession>A0A1Q2HWB7</accession>
<dbReference type="PANTHER" id="PTHR30576:SF10">
    <property type="entry name" value="SLL5057 PROTEIN"/>
    <property type="match status" value="1"/>
</dbReference>
<evidence type="ECO:0000256" key="7">
    <source>
        <dbReference type="SAM" id="MobiDB-lite"/>
    </source>
</evidence>
<keyword evidence="11" id="KW-1185">Reference proteome</keyword>
<dbReference type="EC" id="2.-.-.-" evidence="10"/>
<feature type="domain" description="Bacterial sugar transferase" evidence="9">
    <location>
        <begin position="337"/>
        <end position="524"/>
    </location>
</feature>
<keyword evidence="5 8" id="KW-1133">Transmembrane helix</keyword>
<feature type="transmembrane region" description="Helical" evidence="8">
    <location>
        <begin position="170"/>
        <end position="190"/>
    </location>
</feature>
<dbReference type="Proteomes" id="UP000217209">
    <property type="component" value="Chromosome"/>
</dbReference>
<feature type="transmembrane region" description="Helical" evidence="8">
    <location>
        <begin position="104"/>
        <end position="123"/>
    </location>
</feature>
<evidence type="ECO:0000256" key="2">
    <source>
        <dbReference type="ARBA" id="ARBA00006464"/>
    </source>
</evidence>
<organism evidence="10 11">
    <name type="scientific">Corynebacterium glaucum</name>
    <dbReference type="NCBI Taxonomy" id="187491"/>
    <lineage>
        <taxon>Bacteria</taxon>
        <taxon>Bacillati</taxon>
        <taxon>Actinomycetota</taxon>
        <taxon>Actinomycetes</taxon>
        <taxon>Mycobacteriales</taxon>
        <taxon>Corynebacteriaceae</taxon>
        <taxon>Corynebacterium</taxon>
    </lineage>
</organism>
<comment type="subcellular location">
    <subcellularLocation>
        <location evidence="1">Membrane</location>
        <topology evidence="1">Multi-pass membrane protein</topology>
    </subcellularLocation>
</comment>
<dbReference type="NCBIfam" id="TIGR03025">
    <property type="entry name" value="EPS_sugtrans"/>
    <property type="match status" value="1"/>
</dbReference>
<dbReference type="AlphaFoldDB" id="A0A1Q2HWB7"/>
<dbReference type="EMBL" id="CP019688">
    <property type="protein sequence ID" value="AQQ15080.1"/>
    <property type="molecule type" value="Genomic_DNA"/>
</dbReference>
<protein>
    <submittedName>
        <fullName evidence="10">Putative sugar transferase EpsL</fullName>
        <ecNumber evidence="10">2.-.-.-</ecNumber>
    </submittedName>
</protein>
<reference evidence="10 11" key="1">
    <citation type="submission" date="2016-12" db="EMBL/GenBank/DDBJ databases">
        <authorList>
            <person name="Song W.-J."/>
            <person name="Kurnit D.M."/>
        </authorList>
    </citation>
    <scope>NUCLEOTIDE SEQUENCE [LARGE SCALE GENOMIC DNA]</scope>
    <source>
        <strain evidence="10 11">DSM 30827</strain>
    </source>
</reference>
<dbReference type="GO" id="GO:0016780">
    <property type="term" value="F:phosphotransferase activity, for other substituted phosphate groups"/>
    <property type="evidence" value="ECO:0007669"/>
    <property type="project" value="TreeGrafter"/>
</dbReference>
<evidence type="ECO:0000256" key="3">
    <source>
        <dbReference type="ARBA" id="ARBA00022679"/>
    </source>
</evidence>
<dbReference type="InterPro" id="IPR017475">
    <property type="entry name" value="EPS_sugar_tfrase"/>
</dbReference>
<keyword evidence="6 8" id="KW-0472">Membrane</keyword>
<evidence type="ECO:0000256" key="8">
    <source>
        <dbReference type="SAM" id="Phobius"/>
    </source>
</evidence>
<dbReference type="PANTHER" id="PTHR30576">
    <property type="entry name" value="COLANIC BIOSYNTHESIS UDP-GLUCOSE LIPID CARRIER TRANSFERASE"/>
    <property type="match status" value="1"/>
</dbReference>
<evidence type="ECO:0000313" key="10">
    <source>
        <dbReference type="EMBL" id="AQQ15080.1"/>
    </source>
</evidence>
<keyword evidence="4 8" id="KW-0812">Transmembrane</keyword>
<gene>
    <name evidence="10" type="primary">epsL</name>
    <name evidence="10" type="ORF">CGLAU_05545</name>
</gene>
<dbReference type="GO" id="GO:0016020">
    <property type="term" value="C:membrane"/>
    <property type="evidence" value="ECO:0007669"/>
    <property type="project" value="UniProtKB-SubCell"/>
</dbReference>
<dbReference type="Pfam" id="PF02397">
    <property type="entry name" value="Bac_transf"/>
    <property type="match status" value="1"/>
</dbReference>
<evidence type="ECO:0000256" key="1">
    <source>
        <dbReference type="ARBA" id="ARBA00004141"/>
    </source>
</evidence>
<keyword evidence="3 10" id="KW-0808">Transferase</keyword>
<evidence type="ECO:0000256" key="4">
    <source>
        <dbReference type="ARBA" id="ARBA00022692"/>
    </source>
</evidence>